<organism evidence="2">
    <name type="scientific">Burkholderia pseudomallei 1710a</name>
    <dbReference type="NCBI Taxonomy" id="320371"/>
    <lineage>
        <taxon>Bacteria</taxon>
        <taxon>Pseudomonadati</taxon>
        <taxon>Pseudomonadota</taxon>
        <taxon>Betaproteobacteria</taxon>
        <taxon>Burkholderiales</taxon>
        <taxon>Burkholderiaceae</taxon>
        <taxon>Burkholderia</taxon>
        <taxon>pseudomallei group</taxon>
    </lineage>
</organism>
<gene>
    <name evidence="2" type="ORF">BURPS1710A_A2571</name>
</gene>
<evidence type="ECO:0000313" key="2">
    <source>
        <dbReference type="EMBL" id="EET03460.1"/>
    </source>
</evidence>
<accession>A0A0E1VRD7</accession>
<sequence>MFDAGNRRSCSKTRISGAALLGATSGPDNGRSRSFVSST</sequence>
<dbReference type="Proteomes" id="UP000001812">
    <property type="component" value="Chromosome II"/>
</dbReference>
<name>A0A0E1VRD7_BURPE</name>
<reference evidence="2" key="1">
    <citation type="submission" date="2009-05" db="EMBL/GenBank/DDBJ databases">
        <authorList>
            <person name="Harkins D.M."/>
            <person name="DeShazer D."/>
            <person name="Woods D.E."/>
            <person name="Brinkac L.M."/>
            <person name="Brown K.A."/>
            <person name="Hung G.C."/>
            <person name="Tuanyok A."/>
            <person name="Zhang B."/>
            <person name="Nierman W.C."/>
        </authorList>
    </citation>
    <scope>NUCLEOTIDE SEQUENCE [LARGE SCALE GENOMIC DNA]</scope>
    <source>
        <strain evidence="2">1710a</strain>
    </source>
</reference>
<protein>
    <submittedName>
        <fullName evidence="2">Uncharacterized protein</fullName>
    </submittedName>
</protein>
<dbReference type="AlphaFoldDB" id="A0A0E1VRD7"/>
<proteinExistence type="predicted"/>
<evidence type="ECO:0000256" key="1">
    <source>
        <dbReference type="SAM" id="MobiDB-lite"/>
    </source>
</evidence>
<dbReference type="EMBL" id="CM000833">
    <property type="protein sequence ID" value="EET03460.1"/>
    <property type="molecule type" value="Genomic_DNA"/>
</dbReference>
<feature type="region of interest" description="Disordered" evidence="1">
    <location>
        <begin position="15"/>
        <end position="39"/>
    </location>
</feature>
<dbReference type="HOGENOM" id="CLU_3306045_0_0_4"/>